<gene>
    <name evidence="2" type="ORF">I3842_15G008100</name>
</gene>
<evidence type="ECO:0000313" key="2">
    <source>
        <dbReference type="EMBL" id="KAG6673778.1"/>
    </source>
</evidence>
<organism evidence="2 3">
    <name type="scientific">Carya illinoinensis</name>
    <name type="common">Pecan</name>
    <dbReference type="NCBI Taxonomy" id="32201"/>
    <lineage>
        <taxon>Eukaryota</taxon>
        <taxon>Viridiplantae</taxon>
        <taxon>Streptophyta</taxon>
        <taxon>Embryophyta</taxon>
        <taxon>Tracheophyta</taxon>
        <taxon>Spermatophyta</taxon>
        <taxon>Magnoliopsida</taxon>
        <taxon>eudicotyledons</taxon>
        <taxon>Gunneridae</taxon>
        <taxon>Pentapetalae</taxon>
        <taxon>rosids</taxon>
        <taxon>fabids</taxon>
        <taxon>Fagales</taxon>
        <taxon>Juglandaceae</taxon>
        <taxon>Carya</taxon>
    </lineage>
</organism>
<dbReference type="EMBL" id="CM031839">
    <property type="protein sequence ID" value="KAG6673778.1"/>
    <property type="molecule type" value="Genomic_DNA"/>
</dbReference>
<sequence>MTKACELITVRTIQAVQYGPLLFLLLFHIFLCNVVRVDRWLKYSPILLIIIISC</sequence>
<keyword evidence="1" id="KW-0812">Transmembrane</keyword>
<proteinExistence type="predicted"/>
<name>A0A922A2B5_CARIL</name>
<dbReference type="AlphaFoldDB" id="A0A922A2B5"/>
<accession>A0A922A2B5</accession>
<feature type="transmembrane region" description="Helical" evidence="1">
    <location>
        <begin position="15"/>
        <end position="35"/>
    </location>
</feature>
<protein>
    <submittedName>
        <fullName evidence="2">Uncharacterized protein</fullName>
    </submittedName>
</protein>
<keyword evidence="1" id="KW-1133">Transmembrane helix</keyword>
<evidence type="ECO:0000256" key="1">
    <source>
        <dbReference type="SAM" id="Phobius"/>
    </source>
</evidence>
<evidence type="ECO:0000313" key="3">
    <source>
        <dbReference type="Proteomes" id="UP000811246"/>
    </source>
</evidence>
<reference evidence="2" key="1">
    <citation type="submission" date="2021-01" db="EMBL/GenBank/DDBJ databases">
        <authorList>
            <person name="Lovell J.T."/>
            <person name="Bentley N."/>
            <person name="Bhattarai G."/>
            <person name="Jenkins J.W."/>
            <person name="Sreedasyam A."/>
            <person name="Alarcon Y."/>
            <person name="Bock C."/>
            <person name="Boston L."/>
            <person name="Carlson J."/>
            <person name="Cervantes K."/>
            <person name="Clermont K."/>
            <person name="Krom N."/>
            <person name="Kubenka K."/>
            <person name="Mamidi S."/>
            <person name="Mattison C."/>
            <person name="Monteros M."/>
            <person name="Pisani C."/>
            <person name="Plott C."/>
            <person name="Rajasekar S."/>
            <person name="Rhein H.S."/>
            <person name="Rohla C."/>
            <person name="Song M."/>
            <person name="Hilaire R.S."/>
            <person name="Shu S."/>
            <person name="Wells L."/>
            <person name="Wang X."/>
            <person name="Webber J."/>
            <person name="Heerema R.J."/>
            <person name="Klein P."/>
            <person name="Conner P."/>
            <person name="Grauke L."/>
            <person name="Grimwood J."/>
            <person name="Schmutz J."/>
            <person name="Randall J.J."/>
        </authorList>
    </citation>
    <scope>NUCLEOTIDE SEQUENCE</scope>
    <source>
        <tissue evidence="2">Leaf</tissue>
    </source>
</reference>
<dbReference type="Proteomes" id="UP000811246">
    <property type="component" value="Chromosome 15"/>
</dbReference>
<comment type="caution">
    <text evidence="2">The sequence shown here is derived from an EMBL/GenBank/DDBJ whole genome shotgun (WGS) entry which is preliminary data.</text>
</comment>
<keyword evidence="1" id="KW-0472">Membrane</keyword>